<dbReference type="SMART" id="SM00665">
    <property type="entry name" value="B561"/>
    <property type="match status" value="1"/>
</dbReference>
<reference evidence="16" key="1">
    <citation type="submission" date="2025-08" db="UniProtKB">
        <authorList>
            <consortium name="RefSeq"/>
        </authorList>
    </citation>
    <scope>IDENTIFICATION</scope>
</reference>
<evidence type="ECO:0000256" key="4">
    <source>
        <dbReference type="ARBA" id="ARBA00022617"/>
    </source>
</evidence>
<feature type="transmembrane region" description="Helical" evidence="12">
    <location>
        <begin position="92"/>
        <end position="117"/>
    </location>
</feature>
<dbReference type="GO" id="GO:0016020">
    <property type="term" value="C:membrane"/>
    <property type="evidence" value="ECO:0007669"/>
    <property type="project" value="UniProtKB-SubCell"/>
</dbReference>
<dbReference type="InParanoid" id="A0A6I9R1B6"/>
<dbReference type="Pfam" id="PF03188">
    <property type="entry name" value="Cytochrom_B561"/>
    <property type="match status" value="1"/>
</dbReference>
<evidence type="ECO:0000256" key="6">
    <source>
        <dbReference type="ARBA" id="ARBA00022723"/>
    </source>
</evidence>
<name>A0A6I9R1B6_ELAGV</name>
<evidence type="ECO:0000256" key="11">
    <source>
        <dbReference type="SAM" id="MobiDB-lite"/>
    </source>
</evidence>
<evidence type="ECO:0000256" key="10">
    <source>
        <dbReference type="ARBA" id="ARBA00023136"/>
    </source>
</evidence>
<keyword evidence="8 12" id="KW-1133">Transmembrane helix</keyword>
<keyword evidence="6" id="KW-0479">Metal-binding</keyword>
<evidence type="ECO:0000256" key="3">
    <source>
        <dbReference type="ARBA" id="ARBA00022448"/>
    </source>
</evidence>
<proteinExistence type="predicted"/>
<dbReference type="RefSeq" id="XP_010918848.1">
    <property type="nucleotide sequence ID" value="XM_010920546.2"/>
</dbReference>
<feature type="chain" id="PRO_5026991693" evidence="13">
    <location>
        <begin position="28"/>
        <end position="252"/>
    </location>
</feature>
<dbReference type="Proteomes" id="UP000504607">
    <property type="component" value="Chromosome 1"/>
</dbReference>
<comment type="subcellular location">
    <subcellularLocation>
        <location evidence="2">Membrane</location>
        <topology evidence="2">Multi-pass membrane protein</topology>
    </subcellularLocation>
</comment>
<dbReference type="InterPro" id="IPR045150">
    <property type="entry name" value="CYB561D1/2"/>
</dbReference>
<evidence type="ECO:0000256" key="2">
    <source>
        <dbReference type="ARBA" id="ARBA00004141"/>
    </source>
</evidence>
<evidence type="ECO:0000256" key="8">
    <source>
        <dbReference type="ARBA" id="ARBA00022989"/>
    </source>
</evidence>
<keyword evidence="10 12" id="KW-0472">Membrane</keyword>
<evidence type="ECO:0000256" key="12">
    <source>
        <dbReference type="SAM" id="Phobius"/>
    </source>
</evidence>
<dbReference type="AlphaFoldDB" id="A0A6I9R1B6"/>
<feature type="compositionally biased region" description="Polar residues" evidence="11">
    <location>
        <begin position="237"/>
        <end position="252"/>
    </location>
</feature>
<evidence type="ECO:0000256" key="13">
    <source>
        <dbReference type="SAM" id="SignalP"/>
    </source>
</evidence>
<keyword evidence="15" id="KW-1185">Reference proteome</keyword>
<dbReference type="GO" id="GO:0140575">
    <property type="term" value="F:transmembrane monodehydroascorbate reductase activity"/>
    <property type="evidence" value="ECO:0007669"/>
    <property type="project" value="InterPro"/>
</dbReference>
<dbReference type="FunCoup" id="A0A6I9R1B6">
    <property type="interactions" value="140"/>
</dbReference>
<dbReference type="PANTHER" id="PTHR15422:SF24">
    <property type="entry name" value="DOMON RELATED DOMAIN-CONTAINING PROTEIN"/>
    <property type="match status" value="1"/>
</dbReference>
<feature type="transmembrane region" description="Helical" evidence="12">
    <location>
        <begin position="193"/>
        <end position="213"/>
    </location>
</feature>
<feature type="transmembrane region" description="Helical" evidence="12">
    <location>
        <begin position="159"/>
        <end position="181"/>
    </location>
</feature>
<dbReference type="InterPro" id="IPR006593">
    <property type="entry name" value="Cyt_b561/ferric_Rdtase_TM"/>
</dbReference>
<sequence>MLALERGLFMRLASFLILILLAPLVDSSRHLHKPIQSHKTRQHEPLKLTPKLSLQIKLHAFLLWASIGFLMPVGIIIIRMSNRVKCGKRLNVLFYSHVIVQMTAVLLATAGAVLSIVNFENFFNNTHQRAGLVVYVLIWIQPLIGFLRPHRGVKARSIWYFVHWLLGTGIPILGIINIYIGLHTYQERTSRSVRLWTVLFTAEVVIIAFIYLFQDRWDYMMKQGVSLGEEQVRPTDHLTSPSTSQKELASIS</sequence>
<feature type="signal peptide" evidence="13">
    <location>
        <begin position="1"/>
        <end position="27"/>
    </location>
</feature>
<keyword evidence="9" id="KW-0408">Iron</keyword>
<accession>A0A6I9R1B6</accession>
<protein>
    <submittedName>
        <fullName evidence="16">Cytochrome b561 domain-containing protein At2g30890</fullName>
    </submittedName>
</protein>
<evidence type="ECO:0000313" key="16">
    <source>
        <dbReference type="RefSeq" id="XP_010918848.1"/>
    </source>
</evidence>
<organism evidence="15 16">
    <name type="scientific">Elaeis guineensis var. tenera</name>
    <name type="common">Oil palm</name>
    <dbReference type="NCBI Taxonomy" id="51953"/>
    <lineage>
        <taxon>Eukaryota</taxon>
        <taxon>Viridiplantae</taxon>
        <taxon>Streptophyta</taxon>
        <taxon>Embryophyta</taxon>
        <taxon>Tracheophyta</taxon>
        <taxon>Spermatophyta</taxon>
        <taxon>Magnoliopsida</taxon>
        <taxon>Liliopsida</taxon>
        <taxon>Arecaceae</taxon>
        <taxon>Arecoideae</taxon>
        <taxon>Cocoseae</taxon>
        <taxon>Elaeidinae</taxon>
        <taxon>Elaeis</taxon>
    </lineage>
</organism>
<evidence type="ECO:0000256" key="7">
    <source>
        <dbReference type="ARBA" id="ARBA00022982"/>
    </source>
</evidence>
<dbReference type="PROSITE" id="PS50939">
    <property type="entry name" value="CYTOCHROME_B561"/>
    <property type="match status" value="1"/>
</dbReference>
<dbReference type="GO" id="GO:0020037">
    <property type="term" value="F:heme binding"/>
    <property type="evidence" value="ECO:0007669"/>
    <property type="project" value="TreeGrafter"/>
</dbReference>
<keyword evidence="5 12" id="KW-0812">Transmembrane</keyword>
<keyword evidence="3" id="KW-0813">Transport</keyword>
<keyword evidence="7" id="KW-0249">Electron transport</keyword>
<comment type="cofactor">
    <cofactor evidence="1">
        <name>heme b</name>
        <dbReference type="ChEBI" id="CHEBI:60344"/>
    </cofactor>
</comment>
<dbReference type="PANTHER" id="PTHR15422">
    <property type="entry name" value="OS05G0565100 PROTEIN"/>
    <property type="match status" value="1"/>
</dbReference>
<keyword evidence="13" id="KW-0732">Signal</keyword>
<evidence type="ECO:0000256" key="9">
    <source>
        <dbReference type="ARBA" id="ARBA00023004"/>
    </source>
</evidence>
<dbReference type="CDD" id="cd08760">
    <property type="entry name" value="Cyt_b561_FRRS1_like"/>
    <property type="match status" value="1"/>
</dbReference>
<feature type="transmembrane region" description="Helical" evidence="12">
    <location>
        <begin position="129"/>
        <end position="147"/>
    </location>
</feature>
<feature type="domain" description="Cytochrome b561" evidence="14">
    <location>
        <begin position="21"/>
        <end position="221"/>
    </location>
</feature>
<feature type="region of interest" description="Disordered" evidence="11">
    <location>
        <begin position="232"/>
        <end position="252"/>
    </location>
</feature>
<evidence type="ECO:0000313" key="15">
    <source>
        <dbReference type="Proteomes" id="UP000504607"/>
    </source>
</evidence>
<dbReference type="KEGG" id="egu:105043125"/>
<dbReference type="OrthoDB" id="19261at2759"/>
<evidence type="ECO:0000256" key="1">
    <source>
        <dbReference type="ARBA" id="ARBA00001970"/>
    </source>
</evidence>
<evidence type="ECO:0000259" key="14">
    <source>
        <dbReference type="PROSITE" id="PS50939"/>
    </source>
</evidence>
<evidence type="ECO:0000256" key="5">
    <source>
        <dbReference type="ARBA" id="ARBA00022692"/>
    </source>
</evidence>
<feature type="transmembrane region" description="Helical" evidence="12">
    <location>
        <begin position="61"/>
        <end position="80"/>
    </location>
</feature>
<dbReference type="Gene3D" id="1.20.120.1770">
    <property type="match status" value="1"/>
</dbReference>
<gene>
    <name evidence="16" type="primary">LOC105043125</name>
</gene>
<keyword evidence="4" id="KW-0349">Heme</keyword>
<dbReference type="GO" id="GO:0046872">
    <property type="term" value="F:metal ion binding"/>
    <property type="evidence" value="ECO:0007669"/>
    <property type="project" value="UniProtKB-KW"/>
</dbReference>
<dbReference type="GeneID" id="105043125"/>